<gene>
    <name evidence="2" type="ORF">D7W81_02240</name>
</gene>
<comment type="caution">
    <text evidence="2">The sequence shown here is derived from an EMBL/GenBank/DDBJ whole genome shotgun (WGS) entry which is preliminary data.</text>
</comment>
<evidence type="ECO:0000256" key="1">
    <source>
        <dbReference type="SAM" id="MobiDB-lite"/>
    </source>
</evidence>
<feature type="region of interest" description="Disordered" evidence="1">
    <location>
        <begin position="1"/>
        <end position="72"/>
    </location>
</feature>
<sequence>MYRIEAWSQGDGALWAPGSNGGAGVRPEDEAREPRGYRVDDEEGDGEEASREDGEESLFDFDESGLDGVASY</sequence>
<organism evidence="2 3">
    <name type="scientific">Corallococcus aberystwythensis</name>
    <dbReference type="NCBI Taxonomy" id="2316722"/>
    <lineage>
        <taxon>Bacteria</taxon>
        <taxon>Pseudomonadati</taxon>
        <taxon>Myxococcota</taxon>
        <taxon>Myxococcia</taxon>
        <taxon>Myxococcales</taxon>
        <taxon>Cystobacterineae</taxon>
        <taxon>Myxococcaceae</taxon>
        <taxon>Corallococcus</taxon>
    </lineage>
</organism>
<dbReference type="AlphaFoldDB" id="A0A3A8RFK8"/>
<dbReference type="EMBL" id="RAWK01000008">
    <property type="protein sequence ID" value="RKH74254.1"/>
    <property type="molecule type" value="Genomic_DNA"/>
</dbReference>
<dbReference type="Proteomes" id="UP000267003">
    <property type="component" value="Unassembled WGS sequence"/>
</dbReference>
<reference evidence="3" key="1">
    <citation type="submission" date="2018-09" db="EMBL/GenBank/DDBJ databases">
        <authorList>
            <person name="Livingstone P.G."/>
            <person name="Whitworth D.E."/>
        </authorList>
    </citation>
    <scope>NUCLEOTIDE SEQUENCE [LARGE SCALE GENOMIC DNA]</scope>
    <source>
        <strain evidence="3">AB050A</strain>
    </source>
</reference>
<proteinExistence type="predicted"/>
<name>A0A3A8RFK8_9BACT</name>
<accession>A0A3A8RFK8</accession>
<keyword evidence="3" id="KW-1185">Reference proteome</keyword>
<evidence type="ECO:0000313" key="2">
    <source>
        <dbReference type="EMBL" id="RKH74254.1"/>
    </source>
</evidence>
<feature type="compositionally biased region" description="Basic and acidic residues" evidence="1">
    <location>
        <begin position="26"/>
        <end position="39"/>
    </location>
</feature>
<evidence type="ECO:0000313" key="3">
    <source>
        <dbReference type="Proteomes" id="UP000267003"/>
    </source>
</evidence>
<feature type="compositionally biased region" description="Acidic residues" evidence="1">
    <location>
        <begin position="53"/>
        <end position="65"/>
    </location>
</feature>
<protein>
    <submittedName>
        <fullName evidence="2">Uncharacterized protein</fullName>
    </submittedName>
</protein>